<accession>A0AB73T3N1</accession>
<dbReference type="InterPro" id="IPR011032">
    <property type="entry name" value="GroES-like_sf"/>
</dbReference>
<comment type="cofactor">
    <cofactor evidence="4">
        <name>Zn(2+)</name>
        <dbReference type="ChEBI" id="CHEBI:29105"/>
    </cofactor>
</comment>
<feature type="domain" description="Enoyl reductase (ER)" evidence="5">
    <location>
        <begin position="7"/>
        <end position="335"/>
    </location>
</feature>
<evidence type="ECO:0000313" key="7">
    <source>
        <dbReference type="Proteomes" id="UP000245412"/>
    </source>
</evidence>
<dbReference type="SUPFAM" id="SSF50129">
    <property type="entry name" value="GroES-like"/>
    <property type="match status" value="1"/>
</dbReference>
<comment type="similarity">
    <text evidence="4">Belongs to the zinc-containing alcohol dehydrogenase family.</text>
</comment>
<proteinExistence type="inferred from homology"/>
<dbReference type="InterPro" id="IPR050129">
    <property type="entry name" value="Zn_alcohol_dh"/>
</dbReference>
<dbReference type="Gene3D" id="3.90.180.10">
    <property type="entry name" value="Medium-chain alcohol dehydrogenases, catalytic domain"/>
    <property type="match status" value="1"/>
</dbReference>
<keyword evidence="1 4" id="KW-0479">Metal-binding</keyword>
<evidence type="ECO:0000259" key="5">
    <source>
        <dbReference type="SMART" id="SM00829"/>
    </source>
</evidence>
<dbReference type="PANTHER" id="PTHR43401">
    <property type="entry name" value="L-THREONINE 3-DEHYDROGENASE"/>
    <property type="match status" value="1"/>
</dbReference>
<keyword evidence="2 4" id="KW-0862">Zinc</keyword>
<dbReference type="RefSeq" id="WP_109627001.1">
    <property type="nucleotide sequence ID" value="NZ_JANKBI010000024.1"/>
</dbReference>
<comment type="caution">
    <text evidence="6">The sequence shown here is derived from an EMBL/GenBank/DDBJ whole genome shotgun (WGS) entry which is preliminary data.</text>
</comment>
<dbReference type="AlphaFoldDB" id="A0AB73T3N1"/>
<evidence type="ECO:0000256" key="1">
    <source>
        <dbReference type="ARBA" id="ARBA00022723"/>
    </source>
</evidence>
<dbReference type="InterPro" id="IPR013154">
    <property type="entry name" value="ADH-like_N"/>
</dbReference>
<dbReference type="InterPro" id="IPR036291">
    <property type="entry name" value="NAD(P)-bd_dom_sf"/>
</dbReference>
<dbReference type="InterPro" id="IPR013149">
    <property type="entry name" value="ADH-like_C"/>
</dbReference>
<evidence type="ECO:0000256" key="2">
    <source>
        <dbReference type="ARBA" id="ARBA00022833"/>
    </source>
</evidence>
<sequence>MRVAKLTEVQKIEVTEEVFNKKPARGQAVVQVKAAGICGTDFHIFREGRADVELPRVMGHELAGIVVETGEDAAGLKPGDRVVMDPVISCGHCRTCVSGHENVCEDVKCFGVQMDGGFQDYIIADARRLYVFPEDLSFEEAALAEPFSVASNILWRTQLKAGDRTVIIGAGTIGLAVLQAAAGLGASVLISDIEDKKLERAAAFGADRTVNTRREDLKEAAESFFPGGADVIIDAVGASALTQSAVELAAPFARVAVIAFDGKPMEIPPVYITKKELTLAGSRMNCGRFPEVLQWMKEGKIRPKEIITAVYPIEEIQHAFEEMMKGDSASVKTIISF</sequence>
<dbReference type="Pfam" id="PF00107">
    <property type="entry name" value="ADH_zinc_N"/>
    <property type="match status" value="1"/>
</dbReference>
<gene>
    <name evidence="6" type="ORF">C7383_107174</name>
</gene>
<dbReference type="Pfam" id="PF08240">
    <property type="entry name" value="ADH_N"/>
    <property type="match status" value="1"/>
</dbReference>
<dbReference type="SMART" id="SM00829">
    <property type="entry name" value="PKS_ER"/>
    <property type="match status" value="1"/>
</dbReference>
<dbReference type="PROSITE" id="PS00059">
    <property type="entry name" value="ADH_ZINC"/>
    <property type="match status" value="1"/>
</dbReference>
<keyword evidence="3" id="KW-0560">Oxidoreductase</keyword>
<dbReference type="InterPro" id="IPR002328">
    <property type="entry name" value="ADH_Zn_CS"/>
</dbReference>
<dbReference type="GO" id="GO:0016491">
    <property type="term" value="F:oxidoreductase activity"/>
    <property type="evidence" value="ECO:0007669"/>
    <property type="project" value="UniProtKB-KW"/>
</dbReference>
<dbReference type="SUPFAM" id="SSF51735">
    <property type="entry name" value="NAD(P)-binding Rossmann-fold domains"/>
    <property type="match status" value="1"/>
</dbReference>
<evidence type="ECO:0000313" key="6">
    <source>
        <dbReference type="EMBL" id="PWJ75167.1"/>
    </source>
</evidence>
<dbReference type="PANTHER" id="PTHR43401:SF2">
    <property type="entry name" value="L-THREONINE 3-DEHYDROGENASE"/>
    <property type="match status" value="1"/>
</dbReference>
<protein>
    <submittedName>
        <fullName evidence="6">L-gulonate 5-dehydrogenase</fullName>
    </submittedName>
</protein>
<dbReference type="InterPro" id="IPR020843">
    <property type="entry name" value="ER"/>
</dbReference>
<keyword evidence="7" id="KW-1185">Reference proteome</keyword>
<reference evidence="6 7" key="1">
    <citation type="submission" date="2018-05" db="EMBL/GenBank/DDBJ databases">
        <authorList>
            <person name="Goeker M."/>
            <person name="Huntemann M."/>
            <person name="Clum A."/>
            <person name="Pillay M."/>
            <person name="Palaniappan K."/>
            <person name="Varghese N."/>
            <person name="Mikhailova N."/>
            <person name="Stamatis D."/>
            <person name="Reddy T."/>
            <person name="Daum C."/>
            <person name="Shapiro N."/>
            <person name="Ivanova N."/>
            <person name="Kyrpides N."/>
            <person name="Woyke T."/>
        </authorList>
    </citation>
    <scope>NUCLEOTIDE SEQUENCE [LARGE SCALE GENOMIC DNA]</scope>
    <source>
        <strain evidence="6 7">DSM 26524</strain>
    </source>
</reference>
<evidence type="ECO:0000256" key="4">
    <source>
        <dbReference type="RuleBase" id="RU361277"/>
    </source>
</evidence>
<dbReference type="Gene3D" id="3.40.50.720">
    <property type="entry name" value="NAD(P)-binding Rossmann-like Domain"/>
    <property type="match status" value="1"/>
</dbReference>
<evidence type="ECO:0000256" key="3">
    <source>
        <dbReference type="ARBA" id="ARBA00023002"/>
    </source>
</evidence>
<dbReference type="EMBL" id="QGGY01000007">
    <property type="protein sequence ID" value="PWJ75167.1"/>
    <property type="molecule type" value="Genomic_DNA"/>
</dbReference>
<organism evidence="6 7">
    <name type="scientific">Murimonas intestini</name>
    <dbReference type="NCBI Taxonomy" id="1337051"/>
    <lineage>
        <taxon>Bacteria</taxon>
        <taxon>Bacillati</taxon>
        <taxon>Bacillota</taxon>
        <taxon>Clostridia</taxon>
        <taxon>Lachnospirales</taxon>
        <taxon>Lachnospiraceae</taxon>
        <taxon>Murimonas</taxon>
    </lineage>
</organism>
<dbReference type="Proteomes" id="UP000245412">
    <property type="component" value="Unassembled WGS sequence"/>
</dbReference>
<name>A0AB73T3N1_9FIRM</name>
<dbReference type="GO" id="GO:0008270">
    <property type="term" value="F:zinc ion binding"/>
    <property type="evidence" value="ECO:0007669"/>
    <property type="project" value="InterPro"/>
</dbReference>